<dbReference type="PANTHER" id="PTHR23074">
    <property type="entry name" value="AAA DOMAIN-CONTAINING"/>
    <property type="match status" value="1"/>
</dbReference>
<dbReference type="RefSeq" id="XP_024083594.1">
    <property type="nucleotide sequence ID" value="XM_024227826.1"/>
</dbReference>
<dbReference type="GO" id="GO:0046872">
    <property type="term" value="F:metal ion binding"/>
    <property type="evidence" value="ECO:0007669"/>
    <property type="project" value="UniProtKB-KW"/>
</dbReference>
<dbReference type="GO" id="GO:0031114">
    <property type="term" value="P:regulation of microtubule depolymerization"/>
    <property type="evidence" value="ECO:0007669"/>
    <property type="project" value="UniProtKB-ARBA"/>
</dbReference>
<feature type="region of interest" description="Disordered" evidence="13">
    <location>
        <begin position="291"/>
        <end position="360"/>
    </location>
</feature>
<dbReference type="PROSITE" id="PS00674">
    <property type="entry name" value="AAA"/>
    <property type="match status" value="1"/>
</dbReference>
<dbReference type="GO" id="GO:0016887">
    <property type="term" value="F:ATP hydrolysis activity"/>
    <property type="evidence" value="ECO:0007669"/>
    <property type="project" value="InterPro"/>
</dbReference>
<protein>
    <recommendedName>
        <fullName evidence="10">Fidgetin-like protein 1</fullName>
    </recommendedName>
</protein>
<dbReference type="GO" id="GO:0005813">
    <property type="term" value="C:centrosome"/>
    <property type="evidence" value="ECO:0007669"/>
    <property type="project" value="UniProtKB-ARBA"/>
</dbReference>
<feature type="domain" description="AAA+ ATPase" evidence="14">
    <location>
        <begin position="416"/>
        <end position="552"/>
    </location>
</feature>
<evidence type="ECO:0000313" key="16">
    <source>
        <dbReference type="Proteomes" id="UP000494040"/>
    </source>
</evidence>
<organism evidence="15 16">
    <name type="scientific">Cimex lectularius</name>
    <name type="common">Bed bug</name>
    <name type="synonym">Acanthia lectularia</name>
    <dbReference type="NCBI Taxonomy" id="79782"/>
    <lineage>
        <taxon>Eukaryota</taxon>
        <taxon>Metazoa</taxon>
        <taxon>Ecdysozoa</taxon>
        <taxon>Arthropoda</taxon>
        <taxon>Hexapoda</taxon>
        <taxon>Insecta</taxon>
        <taxon>Pterygota</taxon>
        <taxon>Neoptera</taxon>
        <taxon>Paraneoptera</taxon>
        <taxon>Hemiptera</taxon>
        <taxon>Heteroptera</taxon>
        <taxon>Panheteroptera</taxon>
        <taxon>Cimicomorpha</taxon>
        <taxon>Cimicidae</taxon>
        <taxon>Cimex</taxon>
    </lineage>
</organism>
<evidence type="ECO:0000313" key="15">
    <source>
        <dbReference type="EnsemblMetazoa" id="XP_024083594.1"/>
    </source>
</evidence>
<dbReference type="AlphaFoldDB" id="A0A8I6SMB5"/>
<dbReference type="FunFam" id="1.10.8.60:FF:000022">
    <property type="entry name" value="Fidgetin like 1"/>
    <property type="match status" value="1"/>
</dbReference>
<name>A0A8I6SMB5_CIMLE</name>
<comment type="similarity">
    <text evidence="3 12">Belongs to the AAA ATPase family.</text>
</comment>
<evidence type="ECO:0000256" key="11">
    <source>
        <dbReference type="ARBA" id="ARBA00049360"/>
    </source>
</evidence>
<dbReference type="GO" id="GO:0051013">
    <property type="term" value="P:microtubule severing"/>
    <property type="evidence" value="ECO:0007669"/>
    <property type="project" value="UniProtKB-ARBA"/>
</dbReference>
<dbReference type="InterPro" id="IPR003959">
    <property type="entry name" value="ATPase_AAA_core"/>
</dbReference>
<evidence type="ECO:0000256" key="4">
    <source>
        <dbReference type="ARBA" id="ARBA00022723"/>
    </source>
</evidence>
<evidence type="ECO:0000256" key="12">
    <source>
        <dbReference type="RuleBase" id="RU003651"/>
    </source>
</evidence>
<dbReference type="GO" id="GO:0000070">
    <property type="term" value="P:mitotic sister chromatid segregation"/>
    <property type="evidence" value="ECO:0007669"/>
    <property type="project" value="UniProtKB-ARBA"/>
</dbReference>
<dbReference type="InterPro" id="IPR041569">
    <property type="entry name" value="AAA_lid_3"/>
</dbReference>
<keyword evidence="6" id="KW-0378">Hydrolase</keyword>
<accession>A0A8I6SMB5</accession>
<comment type="catalytic activity">
    <reaction evidence="11">
        <text>ATP + H2O = ADP + phosphate + H(+)</text>
        <dbReference type="Rhea" id="RHEA:13065"/>
        <dbReference type="ChEBI" id="CHEBI:15377"/>
        <dbReference type="ChEBI" id="CHEBI:15378"/>
        <dbReference type="ChEBI" id="CHEBI:30616"/>
        <dbReference type="ChEBI" id="CHEBI:43474"/>
        <dbReference type="ChEBI" id="CHEBI:456216"/>
    </reaction>
</comment>
<dbReference type="EnsemblMetazoa" id="XM_024227826.1">
    <property type="protein sequence ID" value="XP_024083594.1"/>
    <property type="gene ID" value="LOC106670430"/>
</dbReference>
<proteinExistence type="inferred from homology"/>
<keyword evidence="8" id="KW-0460">Magnesium</keyword>
<comment type="cofactor">
    <cofactor evidence="1">
        <name>Mg(2+)</name>
        <dbReference type="ChEBI" id="CHEBI:18420"/>
    </cofactor>
</comment>
<dbReference type="Pfam" id="PF00004">
    <property type="entry name" value="AAA"/>
    <property type="match status" value="1"/>
</dbReference>
<dbReference type="GO" id="GO:0005634">
    <property type="term" value="C:nucleus"/>
    <property type="evidence" value="ECO:0007669"/>
    <property type="project" value="UniProtKB-SubCell"/>
</dbReference>
<evidence type="ECO:0000256" key="9">
    <source>
        <dbReference type="ARBA" id="ARBA00023242"/>
    </source>
</evidence>
<evidence type="ECO:0000256" key="7">
    <source>
        <dbReference type="ARBA" id="ARBA00022840"/>
    </source>
</evidence>
<evidence type="ECO:0000256" key="8">
    <source>
        <dbReference type="ARBA" id="ARBA00022842"/>
    </source>
</evidence>
<keyword evidence="9" id="KW-0539">Nucleus</keyword>
<evidence type="ECO:0000259" key="14">
    <source>
        <dbReference type="SMART" id="SM00382"/>
    </source>
</evidence>
<evidence type="ECO:0000256" key="13">
    <source>
        <dbReference type="SAM" id="MobiDB-lite"/>
    </source>
</evidence>
<evidence type="ECO:0000256" key="1">
    <source>
        <dbReference type="ARBA" id="ARBA00001946"/>
    </source>
</evidence>
<dbReference type="Gene3D" id="3.40.50.300">
    <property type="entry name" value="P-loop containing nucleotide triphosphate hydrolases"/>
    <property type="match status" value="1"/>
</dbReference>
<keyword evidence="16" id="KW-1185">Reference proteome</keyword>
<dbReference type="InterPro" id="IPR050304">
    <property type="entry name" value="MT-severing_AAA_ATPase"/>
</dbReference>
<dbReference type="SUPFAM" id="SSF52540">
    <property type="entry name" value="P-loop containing nucleoside triphosphate hydrolases"/>
    <property type="match status" value="1"/>
</dbReference>
<dbReference type="SMART" id="SM00382">
    <property type="entry name" value="AAA"/>
    <property type="match status" value="1"/>
</dbReference>
<reference evidence="15" key="1">
    <citation type="submission" date="2022-01" db="UniProtKB">
        <authorList>
            <consortium name="EnsemblMetazoa"/>
        </authorList>
    </citation>
    <scope>IDENTIFICATION</scope>
</reference>
<dbReference type="KEGG" id="clec:106670430"/>
<dbReference type="InterPro" id="IPR015415">
    <property type="entry name" value="Spast_Vps4_C"/>
</dbReference>
<evidence type="ECO:0000256" key="6">
    <source>
        <dbReference type="ARBA" id="ARBA00022801"/>
    </source>
</evidence>
<dbReference type="Proteomes" id="UP000494040">
    <property type="component" value="Unassembled WGS sequence"/>
</dbReference>
<sequence length="658" mass="74602">MRHSDYSQLLQEFQNVNSKIPPEDPFGASDLKRRHIFIKQYFSYESHSNVTSCQILEEDLRDYCDLIDDRNGINNFAHATLGLVANLKIDSSSWKSSLKLNRPKLEDLLVPLPGECYNKKDEGCANFTPSESKLKKSFSTTPLAEWKPKNNEEYFSTQKSSSETGFVPKQPKLYSLYGQESVNHNQKQFGRQNQDISKYFKGRSMSGSNELENPNRFDNGRTSSQTKKVYGRTRTAIDDDFDDVRTSRKYFARTGGRYRKRGNHSPEETPTMNVEDCFMTAREQLLLENQKKSGNHQQNEDRTSYQPVNPGKKTLGGKRPIRKEFVPPFKNSNREETGNRNDSSQSEDSQSQEEVDERLKNIEPRMVELIRNEIMDQGTKIGWDDIAGLHFAKSTIQEIVVWPMLRPDIFTGLRRPPKGILLFGPPGTGKTLIGKCIASQSNSTFFSISASSLTSKWIGEGEKMVRALFAVARVHQPSVVFIDEIDSLLSQRSDSEHESSRRIKTEFLVQLDGATTGEEDRILVIGATNRPQELDEAARRRLVKRLYIPLPDLEARKQLVSNLMKNERNSLTEDAIMEIATLTDGYSGADVKNVCQEACLGPIRAIGPTMMFNISAEQVRPVHVDDFKAALKRVRSSVSSKDLTQYIIWDETYGSGGV</sequence>
<keyword evidence="4" id="KW-0479">Metal-binding</keyword>
<dbReference type="CDD" id="cd19525">
    <property type="entry name" value="RecA-like_Figl-1"/>
    <property type="match status" value="1"/>
</dbReference>
<comment type="subcellular location">
    <subcellularLocation>
        <location evidence="2">Nucleus</location>
    </subcellularLocation>
</comment>
<dbReference type="GeneID" id="106670430"/>
<dbReference type="FunFam" id="3.40.50.300:FF:000093">
    <property type="entry name" value="Fidgetin-like 1"/>
    <property type="match status" value="1"/>
</dbReference>
<dbReference type="Pfam" id="PF17862">
    <property type="entry name" value="AAA_lid_3"/>
    <property type="match status" value="1"/>
</dbReference>
<evidence type="ECO:0000256" key="3">
    <source>
        <dbReference type="ARBA" id="ARBA00006914"/>
    </source>
</evidence>
<dbReference type="InterPro" id="IPR003593">
    <property type="entry name" value="AAA+_ATPase"/>
</dbReference>
<dbReference type="PANTHER" id="PTHR23074:SF17">
    <property type="entry name" value="FIDGETIN-LIKE PROTEIN 1"/>
    <property type="match status" value="1"/>
</dbReference>
<dbReference type="GO" id="GO:0008568">
    <property type="term" value="F:microtubule severing ATPase activity"/>
    <property type="evidence" value="ECO:0007669"/>
    <property type="project" value="UniProtKB-ARBA"/>
</dbReference>
<keyword evidence="5 12" id="KW-0547">Nucleotide-binding</keyword>
<evidence type="ECO:0000256" key="5">
    <source>
        <dbReference type="ARBA" id="ARBA00022741"/>
    </source>
</evidence>
<dbReference type="InterPro" id="IPR027417">
    <property type="entry name" value="P-loop_NTPase"/>
</dbReference>
<dbReference type="OrthoDB" id="10251136at2759"/>
<evidence type="ECO:0000256" key="2">
    <source>
        <dbReference type="ARBA" id="ARBA00004123"/>
    </source>
</evidence>
<dbReference type="GO" id="GO:0005694">
    <property type="term" value="C:chromosome"/>
    <property type="evidence" value="ECO:0007669"/>
    <property type="project" value="UniProtKB-ARBA"/>
</dbReference>
<evidence type="ECO:0000256" key="10">
    <source>
        <dbReference type="ARBA" id="ARBA00035694"/>
    </source>
</evidence>
<dbReference type="GO" id="GO:0005524">
    <property type="term" value="F:ATP binding"/>
    <property type="evidence" value="ECO:0007669"/>
    <property type="project" value="UniProtKB-KW"/>
</dbReference>
<dbReference type="InterPro" id="IPR047858">
    <property type="entry name" value="FIGNL1_ATPase"/>
</dbReference>
<dbReference type="InterPro" id="IPR003960">
    <property type="entry name" value="ATPase_AAA_CS"/>
</dbReference>
<dbReference type="Pfam" id="PF09336">
    <property type="entry name" value="Vps4_C"/>
    <property type="match status" value="1"/>
</dbReference>
<feature type="region of interest" description="Disordered" evidence="13">
    <location>
        <begin position="204"/>
        <end position="229"/>
    </location>
</feature>
<keyword evidence="7 12" id="KW-0067">ATP-binding</keyword>
<dbReference type="Gene3D" id="1.10.8.60">
    <property type="match status" value="1"/>
</dbReference>